<keyword evidence="3" id="KW-1185">Reference proteome</keyword>
<protein>
    <submittedName>
        <fullName evidence="2">Uncharacterized protein</fullName>
    </submittedName>
</protein>
<feature type="region of interest" description="Disordered" evidence="1">
    <location>
        <begin position="326"/>
        <end position="351"/>
    </location>
</feature>
<sequence length="351" mass="37658">MWHNQTSVRVRYFGKIGGSCTATATVTDTAPPPATYPGNCIVTTVTPAGLSLANFNKTSSPQNLVLSRATAATRLEIPRAAFSPSAQERVGCIEARLDTGFKSSSECEASCTIEYPQVKVLQWMPIQNIEYSTTLTAATLIYVINNRTNTTSTLTEYNQLPDGYTTSTPVLNSDGKVVSTITVPQPNGAALTTAIVYPTEFLDYAPSYEWQGILPTRTLSHSTCATINATTSPYSTPLATLPSHPLYPQPTTASFPSENTTDTVGTAHTLAWAVTFDNAAPSFYKTAFPDEAAFTACDFTISSFPTQAPGITHTTAKFLTERTTRYTNGIDSGPTPPVSQPAPHTEESIRP</sequence>
<accession>A0A8E2JVF4</accession>
<reference evidence="2 3" key="1">
    <citation type="journal article" date="2016" name="Nat. Commun.">
        <title>Ectomycorrhizal ecology is imprinted in the genome of the dominant symbiotic fungus Cenococcum geophilum.</title>
        <authorList>
            <consortium name="DOE Joint Genome Institute"/>
            <person name="Peter M."/>
            <person name="Kohler A."/>
            <person name="Ohm R.A."/>
            <person name="Kuo A."/>
            <person name="Krutzmann J."/>
            <person name="Morin E."/>
            <person name="Arend M."/>
            <person name="Barry K.W."/>
            <person name="Binder M."/>
            <person name="Choi C."/>
            <person name="Clum A."/>
            <person name="Copeland A."/>
            <person name="Grisel N."/>
            <person name="Haridas S."/>
            <person name="Kipfer T."/>
            <person name="LaButti K."/>
            <person name="Lindquist E."/>
            <person name="Lipzen A."/>
            <person name="Maire R."/>
            <person name="Meier B."/>
            <person name="Mihaltcheva S."/>
            <person name="Molinier V."/>
            <person name="Murat C."/>
            <person name="Poggeler S."/>
            <person name="Quandt C.A."/>
            <person name="Sperisen C."/>
            <person name="Tritt A."/>
            <person name="Tisserant E."/>
            <person name="Crous P.W."/>
            <person name="Henrissat B."/>
            <person name="Nehls U."/>
            <person name="Egli S."/>
            <person name="Spatafora J.W."/>
            <person name="Grigoriev I.V."/>
            <person name="Martin F.M."/>
        </authorList>
    </citation>
    <scope>NUCLEOTIDE SEQUENCE [LARGE SCALE GENOMIC DNA]</scope>
    <source>
        <strain evidence="2 3">CBS 207.34</strain>
    </source>
</reference>
<feature type="non-terminal residue" evidence="2">
    <location>
        <position position="1"/>
    </location>
</feature>
<proteinExistence type="predicted"/>
<organism evidence="2 3">
    <name type="scientific">Glonium stellatum</name>
    <dbReference type="NCBI Taxonomy" id="574774"/>
    <lineage>
        <taxon>Eukaryota</taxon>
        <taxon>Fungi</taxon>
        <taxon>Dikarya</taxon>
        <taxon>Ascomycota</taxon>
        <taxon>Pezizomycotina</taxon>
        <taxon>Dothideomycetes</taxon>
        <taxon>Pleosporomycetidae</taxon>
        <taxon>Gloniales</taxon>
        <taxon>Gloniaceae</taxon>
        <taxon>Glonium</taxon>
    </lineage>
</organism>
<dbReference type="OrthoDB" id="3788508at2759"/>
<evidence type="ECO:0000313" key="3">
    <source>
        <dbReference type="Proteomes" id="UP000250140"/>
    </source>
</evidence>
<gene>
    <name evidence="2" type="ORF">AOQ84DRAFT_438177</name>
</gene>
<dbReference type="EMBL" id="KV749189">
    <property type="protein sequence ID" value="OCL10684.1"/>
    <property type="molecule type" value="Genomic_DNA"/>
</dbReference>
<name>A0A8E2JVF4_9PEZI</name>
<dbReference type="AlphaFoldDB" id="A0A8E2JVF4"/>
<evidence type="ECO:0000313" key="2">
    <source>
        <dbReference type="EMBL" id="OCL10684.1"/>
    </source>
</evidence>
<dbReference type="Proteomes" id="UP000250140">
    <property type="component" value="Unassembled WGS sequence"/>
</dbReference>
<evidence type="ECO:0000256" key="1">
    <source>
        <dbReference type="SAM" id="MobiDB-lite"/>
    </source>
</evidence>